<name>A0A8H6RMA9_9PEZI</name>
<dbReference type="GO" id="GO:0016620">
    <property type="term" value="F:oxidoreductase activity, acting on the aldehyde or oxo group of donors, NAD or NADP as acceptor"/>
    <property type="evidence" value="ECO:0007669"/>
    <property type="project" value="InterPro"/>
</dbReference>
<dbReference type="OrthoDB" id="5596991at2759"/>
<dbReference type="Gene3D" id="3.40.605.10">
    <property type="entry name" value="Aldehyde Dehydrogenase, Chain A, domain 1"/>
    <property type="match status" value="1"/>
</dbReference>
<feature type="transmembrane region" description="Helical" evidence="1">
    <location>
        <begin position="455"/>
        <end position="478"/>
    </location>
</feature>
<comment type="caution">
    <text evidence="2">The sequence shown here is derived from an EMBL/GenBank/DDBJ whole genome shotgun (WGS) entry which is preliminary data.</text>
</comment>
<dbReference type="AlphaFoldDB" id="A0A8H6RMA9"/>
<gene>
    <name evidence="2" type="ORF">HII31_05478</name>
</gene>
<dbReference type="InterPro" id="IPR016162">
    <property type="entry name" value="Ald_DH_N"/>
</dbReference>
<dbReference type="PANTHER" id="PTHR43111:SF1">
    <property type="entry name" value="ALDEHYDE DEHYDROGENASE B-RELATED"/>
    <property type="match status" value="1"/>
</dbReference>
<evidence type="ECO:0000256" key="1">
    <source>
        <dbReference type="SAM" id="Phobius"/>
    </source>
</evidence>
<sequence>MAPIFPRIQAATIDGRYHNIYHRQVELERLCKALTDNVNEIKQAISADYQYSESEIAVEYHLTLSAVKQYYASLSPKKAHDEEYLVASGKDAANHRCPAGIVYIEPIQHTLFYSTIVPLSAALAAGNCVIVLLENNLRAVSSLLRRLLPASLDADVLAIASSPVKDSEILSKALCVLQNGVRRAPSINELSSTTKAPVVAVVDRTADVSLAAKELVAARFSFSGHSPYAPDVVLVNEFRKADFLHAVVTECARVGSSVEMNGSVKGKTTLSGRITEQVELLKASDKGLRIVVQESKYAVVDISSRSAVLQTPIEEAVLAIHSIRSLDDAIDLINSATEAPCLAAYHFCNHATGKYLSQFVAAEATFINHIPRELLVGPPAPVGKPLDTSKRYPIELFTVPRPAFVKLSAQAATLATALSSSNNTTAQGLLKEAASPLKEVKRNPGGGVGFFEQGFLINAGLILTSIVLISVSGSFYLYRRSRPL</sequence>
<reference evidence="2" key="1">
    <citation type="submission" date="2020-04" db="EMBL/GenBank/DDBJ databases">
        <title>Draft genome resource of the tomato pathogen Pseudocercospora fuligena.</title>
        <authorList>
            <person name="Zaccaron A."/>
        </authorList>
    </citation>
    <scope>NUCLEOTIDE SEQUENCE</scope>
    <source>
        <strain evidence="2">PF001</strain>
    </source>
</reference>
<dbReference type="PANTHER" id="PTHR43111">
    <property type="entry name" value="ALDEHYDE DEHYDROGENASE B-RELATED"/>
    <property type="match status" value="1"/>
</dbReference>
<dbReference type="Proteomes" id="UP000660729">
    <property type="component" value="Unassembled WGS sequence"/>
</dbReference>
<keyword evidence="1" id="KW-0472">Membrane</keyword>
<dbReference type="Gene3D" id="3.40.309.10">
    <property type="entry name" value="Aldehyde Dehydrogenase, Chain A, domain 2"/>
    <property type="match status" value="1"/>
</dbReference>
<dbReference type="SUPFAM" id="SSF53720">
    <property type="entry name" value="ALDH-like"/>
    <property type="match status" value="1"/>
</dbReference>
<protein>
    <submittedName>
        <fullName evidence="2">Aldehyde dehydrogenase, dimeric NADP-preferring</fullName>
    </submittedName>
</protein>
<keyword evidence="3" id="KW-1185">Reference proteome</keyword>
<dbReference type="InterPro" id="IPR016163">
    <property type="entry name" value="Ald_DH_C"/>
</dbReference>
<keyword evidence="1" id="KW-1133">Transmembrane helix</keyword>
<dbReference type="InterPro" id="IPR016161">
    <property type="entry name" value="Ald_DH/histidinol_DH"/>
</dbReference>
<evidence type="ECO:0000313" key="3">
    <source>
        <dbReference type="Proteomes" id="UP000660729"/>
    </source>
</evidence>
<dbReference type="EMBL" id="JABCIY010000091">
    <property type="protein sequence ID" value="KAF7193252.1"/>
    <property type="molecule type" value="Genomic_DNA"/>
</dbReference>
<organism evidence="2 3">
    <name type="scientific">Pseudocercospora fuligena</name>
    <dbReference type="NCBI Taxonomy" id="685502"/>
    <lineage>
        <taxon>Eukaryota</taxon>
        <taxon>Fungi</taxon>
        <taxon>Dikarya</taxon>
        <taxon>Ascomycota</taxon>
        <taxon>Pezizomycotina</taxon>
        <taxon>Dothideomycetes</taxon>
        <taxon>Dothideomycetidae</taxon>
        <taxon>Mycosphaerellales</taxon>
        <taxon>Mycosphaerellaceae</taxon>
        <taxon>Pseudocercospora</taxon>
    </lineage>
</organism>
<keyword evidence="1" id="KW-0812">Transmembrane</keyword>
<accession>A0A8H6RMA9</accession>
<proteinExistence type="predicted"/>
<evidence type="ECO:0000313" key="2">
    <source>
        <dbReference type="EMBL" id="KAF7193252.1"/>
    </source>
</evidence>